<comment type="caution">
    <text evidence="3">The sequence shown here is derived from an EMBL/GenBank/DDBJ whole genome shotgun (WGS) entry which is preliminary data.</text>
</comment>
<dbReference type="PANTHER" id="PTHR42942:SF1">
    <property type="entry name" value="ALKYLTRANSFERASE-LIKE PROTEIN 1"/>
    <property type="match status" value="1"/>
</dbReference>
<dbReference type="SUPFAM" id="SSF46767">
    <property type="entry name" value="Methylated DNA-protein cysteine methyltransferase, C-terminal domain"/>
    <property type="match status" value="1"/>
</dbReference>
<dbReference type="Gene3D" id="1.10.10.10">
    <property type="entry name" value="Winged helix-like DNA-binding domain superfamily/Winged helix DNA-binding domain"/>
    <property type="match status" value="1"/>
</dbReference>
<dbReference type="InterPro" id="IPR036217">
    <property type="entry name" value="MethylDNA_cys_MeTrfase_DNAb"/>
</dbReference>
<evidence type="ECO:0000256" key="1">
    <source>
        <dbReference type="ARBA" id="ARBA00022763"/>
    </source>
</evidence>
<evidence type="ECO:0000313" key="3">
    <source>
        <dbReference type="EMBL" id="MFD2095616.1"/>
    </source>
</evidence>
<keyword evidence="1" id="KW-0227">DNA damage</keyword>
<proteinExistence type="predicted"/>
<feature type="domain" description="Methylated-DNA-[protein]-cysteine S-methyltransferase DNA binding" evidence="2">
    <location>
        <begin position="8"/>
        <end position="86"/>
    </location>
</feature>
<evidence type="ECO:0000259" key="2">
    <source>
        <dbReference type="Pfam" id="PF01035"/>
    </source>
</evidence>
<dbReference type="Proteomes" id="UP001597380">
    <property type="component" value="Unassembled WGS sequence"/>
</dbReference>
<dbReference type="PANTHER" id="PTHR42942">
    <property type="entry name" value="6-O-METHYLGUANINE DNA METHYLTRANSFERASE"/>
    <property type="match status" value="1"/>
</dbReference>
<dbReference type="InterPro" id="IPR052520">
    <property type="entry name" value="ATL_DNA_repair"/>
</dbReference>
<dbReference type="RefSeq" id="WP_345340312.1">
    <property type="nucleotide sequence ID" value="NZ_BAABLI010000014.1"/>
</dbReference>
<sequence>MVDVSKAAKIWAVVAAIPLGKVASYGQIAALSGLPGYARYVGKVLKELPDDSRLPWHRVLRSDGKIAFPLGSEAFEKQRVRLLEEGIVVKNGKVSIRNYGW</sequence>
<organism evidence="3 4">
    <name type="scientific">Corallincola platygyrae</name>
    <dbReference type="NCBI Taxonomy" id="1193278"/>
    <lineage>
        <taxon>Bacteria</taxon>
        <taxon>Pseudomonadati</taxon>
        <taxon>Pseudomonadota</taxon>
        <taxon>Gammaproteobacteria</taxon>
        <taxon>Alteromonadales</taxon>
        <taxon>Psychromonadaceae</taxon>
        <taxon>Corallincola</taxon>
    </lineage>
</organism>
<keyword evidence="4" id="KW-1185">Reference proteome</keyword>
<dbReference type="InterPro" id="IPR014048">
    <property type="entry name" value="MethylDNA_cys_MeTrfase_DNA-bd"/>
</dbReference>
<dbReference type="InterPro" id="IPR036388">
    <property type="entry name" value="WH-like_DNA-bd_sf"/>
</dbReference>
<protein>
    <submittedName>
        <fullName evidence="3">MGMT family protein</fullName>
    </submittedName>
</protein>
<accession>A0ABW4XJA3</accession>
<gene>
    <name evidence="3" type="ORF">ACFSJ3_06415</name>
</gene>
<dbReference type="CDD" id="cd06445">
    <property type="entry name" value="ATase"/>
    <property type="match status" value="1"/>
</dbReference>
<reference evidence="4" key="1">
    <citation type="journal article" date="2019" name="Int. J. Syst. Evol. Microbiol.">
        <title>The Global Catalogue of Microorganisms (GCM) 10K type strain sequencing project: providing services to taxonomists for standard genome sequencing and annotation.</title>
        <authorList>
            <consortium name="The Broad Institute Genomics Platform"/>
            <consortium name="The Broad Institute Genome Sequencing Center for Infectious Disease"/>
            <person name="Wu L."/>
            <person name="Ma J."/>
        </authorList>
    </citation>
    <scope>NUCLEOTIDE SEQUENCE [LARGE SCALE GENOMIC DNA]</scope>
    <source>
        <strain evidence="4">CGMCC 1.10992</strain>
    </source>
</reference>
<dbReference type="Pfam" id="PF01035">
    <property type="entry name" value="DNA_binding_1"/>
    <property type="match status" value="1"/>
</dbReference>
<dbReference type="EMBL" id="JBHUHT010000009">
    <property type="protein sequence ID" value="MFD2095616.1"/>
    <property type="molecule type" value="Genomic_DNA"/>
</dbReference>
<name>A0ABW4XJA3_9GAMM</name>
<evidence type="ECO:0000313" key="4">
    <source>
        <dbReference type="Proteomes" id="UP001597380"/>
    </source>
</evidence>